<dbReference type="InterPro" id="IPR011109">
    <property type="entry name" value="DNA_bind_recombinase_dom"/>
</dbReference>
<dbReference type="SUPFAM" id="SSF53041">
    <property type="entry name" value="Resolvase-like"/>
    <property type="match status" value="1"/>
</dbReference>
<dbReference type="GO" id="GO:0000150">
    <property type="term" value="F:DNA strand exchange activity"/>
    <property type="evidence" value="ECO:0007669"/>
    <property type="project" value="InterPro"/>
</dbReference>
<dbReference type="PANTHER" id="PTHR30461:SF23">
    <property type="entry name" value="DNA RECOMBINASE-RELATED"/>
    <property type="match status" value="1"/>
</dbReference>
<dbReference type="Proteomes" id="UP000045545">
    <property type="component" value="Unassembled WGS sequence"/>
</dbReference>
<dbReference type="Pfam" id="PF00239">
    <property type="entry name" value="Resolvase"/>
    <property type="match status" value="1"/>
</dbReference>
<evidence type="ECO:0000256" key="1">
    <source>
        <dbReference type="SAM" id="MobiDB-lite"/>
    </source>
</evidence>
<dbReference type="InterPro" id="IPR006119">
    <property type="entry name" value="Resolv_N"/>
</dbReference>
<dbReference type="SMART" id="SM00857">
    <property type="entry name" value="Resolvase"/>
    <property type="match status" value="1"/>
</dbReference>
<dbReference type="InterPro" id="IPR038109">
    <property type="entry name" value="DNA_bind_recomb_sf"/>
</dbReference>
<dbReference type="STRING" id="690567.1710"/>
<dbReference type="InterPro" id="IPR050639">
    <property type="entry name" value="SSR_resolvase"/>
</dbReference>
<dbReference type="PANTHER" id="PTHR30461">
    <property type="entry name" value="DNA-INVERTASE FROM LAMBDOID PROPHAGE"/>
    <property type="match status" value="1"/>
</dbReference>
<feature type="domain" description="Resolvase/invertase-type recombinase catalytic" evidence="2">
    <location>
        <begin position="1"/>
        <end position="134"/>
    </location>
</feature>
<dbReference type="Gene3D" id="3.90.1750.20">
    <property type="entry name" value="Putative Large Serine Recombinase, Chain B, Domain 2"/>
    <property type="match status" value="1"/>
</dbReference>
<feature type="region of interest" description="Disordered" evidence="1">
    <location>
        <begin position="336"/>
        <end position="355"/>
    </location>
</feature>
<gene>
    <name evidence="4" type="ORF">1710</name>
</gene>
<organism evidence="4 5">
    <name type="scientific">Syntrophomonas zehnderi OL-4</name>
    <dbReference type="NCBI Taxonomy" id="690567"/>
    <lineage>
        <taxon>Bacteria</taxon>
        <taxon>Bacillati</taxon>
        <taxon>Bacillota</taxon>
        <taxon>Clostridia</taxon>
        <taxon>Eubacteriales</taxon>
        <taxon>Syntrophomonadaceae</taxon>
        <taxon>Syntrophomonas</taxon>
    </lineage>
</organism>
<evidence type="ECO:0000313" key="4">
    <source>
        <dbReference type="EMBL" id="CFX72780.1"/>
    </source>
</evidence>
<dbReference type="PROSITE" id="PS51737">
    <property type="entry name" value="RECOMBINASE_DNA_BIND"/>
    <property type="match status" value="1"/>
</dbReference>
<dbReference type="Pfam" id="PF07508">
    <property type="entry name" value="Recombinase"/>
    <property type="match status" value="1"/>
</dbReference>
<sequence>MGSLNAQTSYYERYIKEHPDYIFAGIYADEGISGTDLKKREAFNRLMQDARDGHIDMIITKSLSRFGRNTLDCLKSLRELKSLNVDVFFEKENIHSLTSQGEVMISLISAVAQTESLALSENVKWGIRRKYERGHVQSIPSGKFLGYDKDEDGNLVINEEQAAIVRRIYQEFLDGYGTFQIARRLTAENVPTAHGGKEWCASHILKVLTNEKMKGDTRCQKTYNADYLTKRRVKNKGDLPQYYYEDTHPAIIDKETWELVQLELERQKRYCQDHHISTYHRSNEKHPLSAKIICSTCGCTYMLLESKKIGEEGQKYWRCSTFKGKRGAEIEGRMFTPEPMYRPSNKPHNIKRRKDPEERHMLCTDIRIPAGEPERAFIKAWNRLVDNKETYLPEWQKIVRGDDLLKAYRTRELIGLVERVRHIESIPYGLMLKTLDHIEIGVDGSMMVVFLAGIMVQIDDIISHEAGLELNLQPQYLVE</sequence>
<dbReference type="AlphaFoldDB" id="A0A0E3W3C3"/>
<dbReference type="EMBL" id="CGIH01000028">
    <property type="protein sequence ID" value="CFX72780.1"/>
    <property type="molecule type" value="Genomic_DNA"/>
</dbReference>
<feature type="domain" description="Recombinase" evidence="3">
    <location>
        <begin position="144"/>
        <end position="270"/>
    </location>
</feature>
<keyword evidence="5" id="KW-1185">Reference proteome</keyword>
<dbReference type="Gene3D" id="3.40.50.1390">
    <property type="entry name" value="Resolvase, N-terminal catalytic domain"/>
    <property type="match status" value="1"/>
</dbReference>
<protein>
    <submittedName>
        <fullName evidence="4">Recombinase</fullName>
    </submittedName>
</protein>
<dbReference type="PROSITE" id="PS51736">
    <property type="entry name" value="RECOMBINASES_3"/>
    <property type="match status" value="1"/>
</dbReference>
<reference evidence="4 5" key="1">
    <citation type="submission" date="2015-03" db="EMBL/GenBank/DDBJ databases">
        <authorList>
            <person name="Murphy D."/>
        </authorList>
    </citation>
    <scope>NUCLEOTIDE SEQUENCE [LARGE SCALE GENOMIC DNA]</scope>
    <source>
        <strain evidence="4 5">OL-4</strain>
    </source>
</reference>
<dbReference type="InterPro" id="IPR036162">
    <property type="entry name" value="Resolvase-like_N_sf"/>
</dbReference>
<accession>A0A0E3W3C3</accession>
<proteinExistence type="predicted"/>
<dbReference type="CDD" id="cd00338">
    <property type="entry name" value="Ser_Recombinase"/>
    <property type="match status" value="1"/>
</dbReference>
<evidence type="ECO:0000313" key="5">
    <source>
        <dbReference type="Proteomes" id="UP000045545"/>
    </source>
</evidence>
<evidence type="ECO:0000259" key="2">
    <source>
        <dbReference type="PROSITE" id="PS51736"/>
    </source>
</evidence>
<name>A0A0E3W3C3_9FIRM</name>
<dbReference type="GO" id="GO:0003677">
    <property type="term" value="F:DNA binding"/>
    <property type="evidence" value="ECO:0007669"/>
    <property type="project" value="InterPro"/>
</dbReference>
<evidence type="ECO:0000259" key="3">
    <source>
        <dbReference type="PROSITE" id="PS51737"/>
    </source>
</evidence>